<feature type="transmembrane region" description="Helical" evidence="5">
    <location>
        <begin position="67"/>
        <end position="84"/>
    </location>
</feature>
<dbReference type="EC" id="2.7.13.3" evidence="2"/>
<reference evidence="7 8" key="1">
    <citation type="submission" date="2016-11" db="EMBL/GenBank/DDBJ databases">
        <title>Study of marine rhodopsin-containing bacteria.</title>
        <authorList>
            <person name="Yoshizawa S."/>
            <person name="Kumagai Y."/>
            <person name="Kogure K."/>
        </authorList>
    </citation>
    <scope>NUCLEOTIDE SEQUENCE [LARGE SCALE GENOMIC DNA]</scope>
    <source>
        <strain evidence="7 8">SG-29</strain>
    </source>
</reference>
<dbReference type="PANTHER" id="PTHR43065">
    <property type="entry name" value="SENSOR HISTIDINE KINASE"/>
    <property type="match status" value="1"/>
</dbReference>
<evidence type="ECO:0000256" key="1">
    <source>
        <dbReference type="ARBA" id="ARBA00000085"/>
    </source>
</evidence>
<dbReference type="EMBL" id="MQWB01000001">
    <property type="protein sequence ID" value="OZC04481.1"/>
    <property type="molecule type" value="Genomic_DNA"/>
</dbReference>
<sequence length="523" mass="56985">MPLSQERDVGFCTTLTAASHDGLRVVGSFGLLTLVAYALARLVSAIATGTMMDELAAGFGDVLSDKLFVLAIAAVFLFLARFDLSLRTVRVLMAVFVLTAGVFLVYDDFLRGDFNLTAGWLALLLLLVAGAVPLQPIQTLLLGLGLTAIHTAFAIQPAADGTPFGGEIRRFVFLLLVTFVATAVESALYQGRHAQYRGKRKLERLRHLLTTQNTRLALQARAVENQNARLEDQAEKLEAQQKQLVQQEKMASLGQLTGGIAHELKNPLNFITNFAGLSVELLEEFREEMVEDPSRPVGEALEASGDILDDLSTNAEKIREHGRRADGIIRSMLAHSRSRPGPRRLARINTLLDEYVGLAYHGMRAEHQSFNVEIVRDFDDAVGELAIVPEELGRVFLNVLDNAFAATRKHAEASEEPYEARVRIATQALASGGVEIRVEDNGPGIPPEIRDQIFQPFFTTKPTGEGTGLGLSLSYEIVVNGHSGEFDIEDAPGGGAAFVIRLPHADEQERDDAALAALAAQRR</sequence>
<dbReference type="InterPro" id="IPR036097">
    <property type="entry name" value="HisK_dim/P_sf"/>
</dbReference>
<keyword evidence="5" id="KW-1133">Transmembrane helix</keyword>
<accession>A0A259U3E2</accession>
<comment type="caution">
    <text evidence="7">The sequence shown here is derived from an EMBL/GenBank/DDBJ whole genome shotgun (WGS) entry which is preliminary data.</text>
</comment>
<dbReference type="SMART" id="SM00388">
    <property type="entry name" value="HisKA"/>
    <property type="match status" value="1"/>
</dbReference>
<feature type="transmembrane region" description="Helical" evidence="5">
    <location>
        <begin position="171"/>
        <end position="191"/>
    </location>
</feature>
<dbReference type="SUPFAM" id="SSF47384">
    <property type="entry name" value="Homodimeric domain of signal transducing histidine kinase"/>
    <property type="match status" value="1"/>
</dbReference>
<name>A0A259U3E2_9BACT</name>
<dbReference type="Gene3D" id="3.30.565.10">
    <property type="entry name" value="Histidine kinase-like ATPase, C-terminal domain"/>
    <property type="match status" value="1"/>
</dbReference>
<evidence type="ECO:0000256" key="2">
    <source>
        <dbReference type="ARBA" id="ARBA00012438"/>
    </source>
</evidence>
<dbReference type="Gene3D" id="1.10.287.130">
    <property type="match status" value="1"/>
</dbReference>
<keyword evidence="5" id="KW-0812">Transmembrane</keyword>
<feature type="transmembrane region" description="Helical" evidence="5">
    <location>
        <begin position="141"/>
        <end position="159"/>
    </location>
</feature>
<feature type="coiled-coil region" evidence="4">
    <location>
        <begin position="213"/>
        <end position="250"/>
    </location>
</feature>
<dbReference type="InterPro" id="IPR005467">
    <property type="entry name" value="His_kinase_dom"/>
</dbReference>
<gene>
    <name evidence="7" type="ORF">BSZ36_16755</name>
</gene>
<comment type="catalytic activity">
    <reaction evidence="1">
        <text>ATP + protein L-histidine = ADP + protein N-phospho-L-histidine.</text>
        <dbReference type="EC" id="2.7.13.3"/>
    </reaction>
</comment>
<protein>
    <recommendedName>
        <fullName evidence="2">histidine kinase</fullName>
        <ecNumber evidence="2">2.7.13.3</ecNumber>
    </recommendedName>
</protein>
<dbReference type="AlphaFoldDB" id="A0A259U3E2"/>
<dbReference type="Pfam" id="PF02518">
    <property type="entry name" value="HATPase_c"/>
    <property type="match status" value="1"/>
</dbReference>
<keyword evidence="4" id="KW-0175">Coiled coil</keyword>
<evidence type="ECO:0000256" key="5">
    <source>
        <dbReference type="SAM" id="Phobius"/>
    </source>
</evidence>
<dbReference type="InterPro" id="IPR003661">
    <property type="entry name" value="HisK_dim/P_dom"/>
</dbReference>
<dbReference type="RefSeq" id="WP_179271241.1">
    <property type="nucleotide sequence ID" value="NZ_MQWB01000001.1"/>
</dbReference>
<evidence type="ECO:0000313" key="8">
    <source>
        <dbReference type="Proteomes" id="UP000216446"/>
    </source>
</evidence>
<dbReference type="PROSITE" id="PS50109">
    <property type="entry name" value="HIS_KIN"/>
    <property type="match status" value="1"/>
</dbReference>
<dbReference type="Proteomes" id="UP000216446">
    <property type="component" value="Unassembled WGS sequence"/>
</dbReference>
<feature type="transmembrane region" description="Helical" evidence="5">
    <location>
        <begin position="25"/>
        <end position="47"/>
    </location>
</feature>
<keyword evidence="3" id="KW-0597">Phosphoprotein</keyword>
<evidence type="ECO:0000256" key="4">
    <source>
        <dbReference type="SAM" id="Coils"/>
    </source>
</evidence>
<dbReference type="PRINTS" id="PR00344">
    <property type="entry name" value="BCTRLSENSOR"/>
</dbReference>
<dbReference type="InParanoid" id="A0A259U3E2"/>
<dbReference type="SUPFAM" id="SSF55874">
    <property type="entry name" value="ATPase domain of HSP90 chaperone/DNA topoisomerase II/histidine kinase"/>
    <property type="match status" value="1"/>
</dbReference>
<evidence type="ECO:0000259" key="6">
    <source>
        <dbReference type="PROSITE" id="PS50109"/>
    </source>
</evidence>
<dbReference type="InterPro" id="IPR004358">
    <property type="entry name" value="Sig_transdc_His_kin-like_C"/>
</dbReference>
<dbReference type="SMART" id="SM00387">
    <property type="entry name" value="HATPase_c"/>
    <property type="match status" value="1"/>
</dbReference>
<keyword evidence="5" id="KW-0472">Membrane</keyword>
<proteinExistence type="predicted"/>
<feature type="domain" description="Histidine kinase" evidence="6">
    <location>
        <begin position="259"/>
        <end position="506"/>
    </location>
</feature>
<feature type="transmembrane region" description="Helical" evidence="5">
    <location>
        <begin position="118"/>
        <end position="134"/>
    </location>
</feature>
<dbReference type="InterPro" id="IPR036890">
    <property type="entry name" value="HATPase_C_sf"/>
</dbReference>
<dbReference type="GO" id="GO:0000155">
    <property type="term" value="F:phosphorelay sensor kinase activity"/>
    <property type="evidence" value="ECO:0007669"/>
    <property type="project" value="InterPro"/>
</dbReference>
<keyword evidence="8" id="KW-1185">Reference proteome</keyword>
<dbReference type="InterPro" id="IPR003594">
    <property type="entry name" value="HATPase_dom"/>
</dbReference>
<dbReference type="CDD" id="cd00082">
    <property type="entry name" value="HisKA"/>
    <property type="match status" value="1"/>
</dbReference>
<organism evidence="7 8">
    <name type="scientific">Rubricoccus marinus</name>
    <dbReference type="NCBI Taxonomy" id="716817"/>
    <lineage>
        <taxon>Bacteria</taxon>
        <taxon>Pseudomonadati</taxon>
        <taxon>Rhodothermota</taxon>
        <taxon>Rhodothermia</taxon>
        <taxon>Rhodothermales</taxon>
        <taxon>Rubricoccaceae</taxon>
        <taxon>Rubricoccus</taxon>
    </lineage>
</organism>
<evidence type="ECO:0000313" key="7">
    <source>
        <dbReference type="EMBL" id="OZC04481.1"/>
    </source>
</evidence>
<dbReference type="PANTHER" id="PTHR43065:SF42">
    <property type="entry name" value="TWO-COMPONENT SENSOR PPRA"/>
    <property type="match status" value="1"/>
</dbReference>
<evidence type="ECO:0000256" key="3">
    <source>
        <dbReference type="ARBA" id="ARBA00022553"/>
    </source>
</evidence>
<feature type="transmembrane region" description="Helical" evidence="5">
    <location>
        <begin position="89"/>
        <end position="106"/>
    </location>
</feature>